<evidence type="ECO:0000313" key="4">
    <source>
        <dbReference type="EMBL" id="MFD2611994.1"/>
    </source>
</evidence>
<feature type="domain" description="Phospholipid/glycerol acyltransferase" evidence="3">
    <location>
        <begin position="34"/>
        <end position="144"/>
    </location>
</feature>
<accession>A0ABW5PA50</accession>
<dbReference type="PANTHER" id="PTHR10434:SF11">
    <property type="entry name" value="1-ACYL-SN-GLYCEROL-3-PHOSPHATE ACYLTRANSFERASE"/>
    <property type="match status" value="1"/>
</dbReference>
<evidence type="ECO:0000259" key="3">
    <source>
        <dbReference type="SMART" id="SM00563"/>
    </source>
</evidence>
<keyword evidence="5" id="KW-1185">Reference proteome</keyword>
<dbReference type="Pfam" id="PF01553">
    <property type="entry name" value="Acyltransferase"/>
    <property type="match status" value="1"/>
</dbReference>
<name>A0ABW5PA50_9BACL</name>
<dbReference type="RefSeq" id="WP_377601142.1">
    <property type="nucleotide sequence ID" value="NZ_JBHUME010000005.1"/>
</dbReference>
<dbReference type="SUPFAM" id="SSF69593">
    <property type="entry name" value="Glycerol-3-phosphate (1)-acyltransferase"/>
    <property type="match status" value="1"/>
</dbReference>
<evidence type="ECO:0000256" key="2">
    <source>
        <dbReference type="ARBA" id="ARBA00023315"/>
    </source>
</evidence>
<proteinExistence type="predicted"/>
<dbReference type="PANTHER" id="PTHR10434">
    <property type="entry name" value="1-ACYL-SN-GLYCEROL-3-PHOSPHATE ACYLTRANSFERASE"/>
    <property type="match status" value="1"/>
</dbReference>
<organism evidence="4 5">
    <name type="scientific">Paenibacillus gansuensis</name>
    <dbReference type="NCBI Taxonomy" id="306542"/>
    <lineage>
        <taxon>Bacteria</taxon>
        <taxon>Bacillati</taxon>
        <taxon>Bacillota</taxon>
        <taxon>Bacilli</taxon>
        <taxon>Bacillales</taxon>
        <taxon>Paenibacillaceae</taxon>
        <taxon>Paenibacillus</taxon>
    </lineage>
</organism>
<sequence>MLYTVLKNIFYVLFKLLFRLEITGTSNVPSEGPVILCANHTSNMDPPLLGTPLRRKVHYLAKAELFENPLLSWALPKLGAIPIKRGGVAKDAIRAGFQVLKEDKMMGIFPEGTRKSDSNAAKKGAAMFALRSGATVVPVAIVGNYRLFRKMKIVYGSPVDLTEFQDGGADVLDQVTDKIMARIREMIRSNQ</sequence>
<reference evidence="5" key="1">
    <citation type="journal article" date="2019" name="Int. J. Syst. Evol. Microbiol.">
        <title>The Global Catalogue of Microorganisms (GCM) 10K type strain sequencing project: providing services to taxonomists for standard genome sequencing and annotation.</title>
        <authorList>
            <consortium name="The Broad Institute Genomics Platform"/>
            <consortium name="The Broad Institute Genome Sequencing Center for Infectious Disease"/>
            <person name="Wu L."/>
            <person name="Ma J."/>
        </authorList>
    </citation>
    <scope>NUCLEOTIDE SEQUENCE [LARGE SCALE GENOMIC DNA]</scope>
    <source>
        <strain evidence="5">KCTC 3950</strain>
    </source>
</reference>
<comment type="caution">
    <text evidence="4">The sequence shown here is derived from an EMBL/GenBank/DDBJ whole genome shotgun (WGS) entry which is preliminary data.</text>
</comment>
<keyword evidence="1" id="KW-0808">Transferase</keyword>
<evidence type="ECO:0000313" key="5">
    <source>
        <dbReference type="Proteomes" id="UP001597541"/>
    </source>
</evidence>
<dbReference type="CDD" id="cd07989">
    <property type="entry name" value="LPLAT_AGPAT-like"/>
    <property type="match status" value="1"/>
</dbReference>
<dbReference type="GO" id="GO:0016746">
    <property type="term" value="F:acyltransferase activity"/>
    <property type="evidence" value="ECO:0007669"/>
    <property type="project" value="UniProtKB-KW"/>
</dbReference>
<dbReference type="EMBL" id="JBHUME010000005">
    <property type="protein sequence ID" value="MFD2611994.1"/>
    <property type="molecule type" value="Genomic_DNA"/>
</dbReference>
<keyword evidence="2 4" id="KW-0012">Acyltransferase</keyword>
<protein>
    <submittedName>
        <fullName evidence="4">Lysophospholipid acyltransferase family protein</fullName>
    </submittedName>
</protein>
<dbReference type="InterPro" id="IPR002123">
    <property type="entry name" value="Plipid/glycerol_acylTrfase"/>
</dbReference>
<gene>
    <name evidence="4" type="ORF">ACFSUF_06085</name>
</gene>
<dbReference type="Proteomes" id="UP001597541">
    <property type="component" value="Unassembled WGS sequence"/>
</dbReference>
<dbReference type="SMART" id="SM00563">
    <property type="entry name" value="PlsC"/>
    <property type="match status" value="1"/>
</dbReference>
<evidence type="ECO:0000256" key="1">
    <source>
        <dbReference type="ARBA" id="ARBA00022679"/>
    </source>
</evidence>